<evidence type="ECO:0000313" key="3">
    <source>
        <dbReference type="Proteomes" id="UP000237347"/>
    </source>
</evidence>
<keyword evidence="3" id="KW-1185">Reference proteome</keyword>
<organism evidence="2 3">
    <name type="scientific">Quercus suber</name>
    <name type="common">Cork oak</name>
    <dbReference type="NCBI Taxonomy" id="58331"/>
    <lineage>
        <taxon>Eukaryota</taxon>
        <taxon>Viridiplantae</taxon>
        <taxon>Streptophyta</taxon>
        <taxon>Embryophyta</taxon>
        <taxon>Tracheophyta</taxon>
        <taxon>Spermatophyta</taxon>
        <taxon>Magnoliopsida</taxon>
        <taxon>eudicotyledons</taxon>
        <taxon>Gunneridae</taxon>
        <taxon>Pentapetalae</taxon>
        <taxon>rosids</taxon>
        <taxon>fabids</taxon>
        <taxon>Fagales</taxon>
        <taxon>Fagaceae</taxon>
        <taxon>Quercus</taxon>
    </lineage>
</organism>
<comment type="caution">
    <text evidence="2">The sequence shown here is derived from an EMBL/GenBank/DDBJ whole genome shotgun (WGS) entry which is preliminary data.</text>
</comment>
<accession>A0AAW0KNG4</accession>
<evidence type="ECO:0000313" key="2">
    <source>
        <dbReference type="EMBL" id="KAK7840759.1"/>
    </source>
</evidence>
<sequence length="85" mass="9855">MAAICQDFEVLDSKEMPPILVPLIADLLANMPYDGESKDLFTMKQNEEKWVELENSMEDVITRSGLDKSERKNTNTRHKRTKRDV</sequence>
<feature type="region of interest" description="Disordered" evidence="1">
    <location>
        <begin position="62"/>
        <end position="85"/>
    </location>
</feature>
<dbReference type="EMBL" id="PKMF04000254">
    <property type="protein sequence ID" value="KAK7840759.1"/>
    <property type="molecule type" value="Genomic_DNA"/>
</dbReference>
<dbReference type="Proteomes" id="UP000237347">
    <property type="component" value="Unassembled WGS sequence"/>
</dbReference>
<proteinExistence type="predicted"/>
<reference evidence="2 3" key="1">
    <citation type="journal article" date="2018" name="Sci. Data">
        <title>The draft genome sequence of cork oak.</title>
        <authorList>
            <person name="Ramos A.M."/>
            <person name="Usie A."/>
            <person name="Barbosa P."/>
            <person name="Barros P.M."/>
            <person name="Capote T."/>
            <person name="Chaves I."/>
            <person name="Simoes F."/>
            <person name="Abreu I."/>
            <person name="Carrasquinho I."/>
            <person name="Faro C."/>
            <person name="Guimaraes J.B."/>
            <person name="Mendonca D."/>
            <person name="Nobrega F."/>
            <person name="Rodrigues L."/>
            <person name="Saibo N.J.M."/>
            <person name="Varela M.C."/>
            <person name="Egas C."/>
            <person name="Matos J."/>
            <person name="Miguel C.M."/>
            <person name="Oliveira M.M."/>
            <person name="Ricardo C.P."/>
            <person name="Goncalves S."/>
        </authorList>
    </citation>
    <scope>NUCLEOTIDE SEQUENCE [LARGE SCALE GENOMIC DNA]</scope>
    <source>
        <strain evidence="3">cv. HL8</strain>
    </source>
</reference>
<gene>
    <name evidence="2" type="ORF">CFP56_016274</name>
</gene>
<evidence type="ECO:0000256" key="1">
    <source>
        <dbReference type="SAM" id="MobiDB-lite"/>
    </source>
</evidence>
<name>A0AAW0KNG4_QUESU</name>
<protein>
    <submittedName>
        <fullName evidence="2">Metallophosphoesterase</fullName>
    </submittedName>
</protein>
<feature type="compositionally biased region" description="Basic residues" evidence="1">
    <location>
        <begin position="74"/>
        <end position="85"/>
    </location>
</feature>
<dbReference type="AlphaFoldDB" id="A0AAW0KNG4"/>